<organism evidence="4 5">
    <name type="scientific">Phaeosphaeria nodorum (strain SN15 / ATCC MYA-4574 / FGSC 10173)</name>
    <name type="common">Glume blotch fungus</name>
    <name type="synonym">Parastagonospora nodorum</name>
    <dbReference type="NCBI Taxonomy" id="321614"/>
    <lineage>
        <taxon>Eukaryota</taxon>
        <taxon>Fungi</taxon>
        <taxon>Dikarya</taxon>
        <taxon>Ascomycota</taxon>
        <taxon>Pezizomycotina</taxon>
        <taxon>Dothideomycetes</taxon>
        <taxon>Pleosporomycetidae</taxon>
        <taxon>Pleosporales</taxon>
        <taxon>Pleosporineae</taxon>
        <taxon>Phaeosphaeriaceae</taxon>
        <taxon>Parastagonospora</taxon>
    </lineage>
</organism>
<sequence>MKFWHLPASLRSLAVQRRGYSVTARLHEPLRILFCGSDNFSIASLRALDEERRRAPDLIHSIDVVHRPAKPSGRGLKHLREVPIHPVAQSLALPTHTLDTFTSWTPPTPINLIIAVSFGLLIPPRILSLATHGGLNVHPSLLPDLRGPAPIEHAILRGRERTGVSIQTLHPTRFDHGTVLAQTPAPGLAISRDATAARLGEELAAVGARMLVDVLRERMYLAPHRDVGWYAGSIAHAPKTTKQDRKVCFAEKSLHEIVAVQRALGDPWCMLSNGERLLIHELISADSMAEPWPKEPGLWLRHDIKNPVIRAKCGAVAIVASSTYPGTRKGGGNAKVMRMLSPNKASELEPEKRLEGEWERVDEH</sequence>
<dbReference type="EMBL" id="CP069035">
    <property type="protein sequence ID" value="QRD02320.1"/>
    <property type="molecule type" value="Genomic_DNA"/>
</dbReference>
<evidence type="ECO:0000256" key="1">
    <source>
        <dbReference type="ARBA" id="ARBA00012261"/>
    </source>
</evidence>
<dbReference type="VEuPathDB" id="FungiDB:JI435_052940"/>
<dbReference type="PANTHER" id="PTHR11138">
    <property type="entry name" value="METHIONYL-TRNA FORMYLTRANSFERASE"/>
    <property type="match status" value="1"/>
</dbReference>
<evidence type="ECO:0000259" key="3">
    <source>
        <dbReference type="Pfam" id="PF00551"/>
    </source>
</evidence>
<keyword evidence="5" id="KW-1185">Reference proteome</keyword>
<dbReference type="EC" id="2.1.2.9" evidence="1"/>
<dbReference type="InterPro" id="IPR041711">
    <property type="entry name" value="Met-tRNA-FMT_N"/>
</dbReference>
<dbReference type="AlphaFoldDB" id="A0A7U2FFY9"/>
<evidence type="ECO:0000313" key="4">
    <source>
        <dbReference type="EMBL" id="QRD02320.1"/>
    </source>
</evidence>
<dbReference type="InterPro" id="IPR036477">
    <property type="entry name" value="Formyl_transf_N_sf"/>
</dbReference>
<reference evidence="5" key="1">
    <citation type="journal article" date="2021" name="BMC Genomics">
        <title>Chromosome-level genome assembly and manually-curated proteome of model necrotroph Parastagonospora nodorum Sn15 reveals a genome-wide trove of candidate effector homologs, and redundancy of virulence-related functions within an accessory chromosome.</title>
        <authorList>
            <person name="Bertazzoni S."/>
            <person name="Jones D.A.B."/>
            <person name="Phan H.T."/>
            <person name="Tan K.-C."/>
            <person name="Hane J.K."/>
        </authorList>
    </citation>
    <scope>NUCLEOTIDE SEQUENCE [LARGE SCALE GENOMIC DNA]</scope>
    <source>
        <strain evidence="5">SN15 / ATCC MYA-4574 / FGSC 10173)</strain>
    </source>
</reference>
<dbReference type="GO" id="GO:0004479">
    <property type="term" value="F:methionyl-tRNA formyltransferase activity"/>
    <property type="evidence" value="ECO:0007669"/>
    <property type="project" value="UniProtKB-EC"/>
</dbReference>
<protein>
    <recommendedName>
        <fullName evidence="1">methionyl-tRNA formyltransferase</fullName>
        <ecNumber evidence="1">2.1.2.9</ecNumber>
    </recommendedName>
</protein>
<name>A0A7U2FFY9_PHANO</name>
<evidence type="ECO:0000313" key="5">
    <source>
        <dbReference type="Proteomes" id="UP000663193"/>
    </source>
</evidence>
<dbReference type="SUPFAM" id="SSF53328">
    <property type="entry name" value="Formyltransferase"/>
    <property type="match status" value="1"/>
</dbReference>
<dbReference type="CDD" id="cd08646">
    <property type="entry name" value="FMT_core_Met-tRNA-FMT_N"/>
    <property type="match status" value="1"/>
</dbReference>
<dbReference type="PANTHER" id="PTHR11138:SF5">
    <property type="entry name" value="METHIONYL-TRNA FORMYLTRANSFERASE, MITOCHONDRIAL"/>
    <property type="match status" value="1"/>
</dbReference>
<dbReference type="Pfam" id="PF00551">
    <property type="entry name" value="Formyl_trans_N"/>
    <property type="match status" value="1"/>
</dbReference>
<dbReference type="InterPro" id="IPR002376">
    <property type="entry name" value="Formyl_transf_N"/>
</dbReference>
<dbReference type="Gene3D" id="3.40.50.12230">
    <property type="match status" value="1"/>
</dbReference>
<evidence type="ECO:0000256" key="2">
    <source>
        <dbReference type="SAM" id="MobiDB-lite"/>
    </source>
</evidence>
<dbReference type="Proteomes" id="UP000663193">
    <property type="component" value="Chromosome 13"/>
</dbReference>
<feature type="region of interest" description="Disordered" evidence="2">
    <location>
        <begin position="341"/>
        <end position="364"/>
    </location>
</feature>
<dbReference type="OrthoDB" id="10268103at2759"/>
<feature type="domain" description="Formyl transferase N-terminal" evidence="3">
    <location>
        <begin position="31"/>
        <end position="215"/>
    </location>
</feature>
<proteinExistence type="predicted"/>
<feature type="compositionally biased region" description="Basic and acidic residues" evidence="2">
    <location>
        <begin position="346"/>
        <end position="364"/>
    </location>
</feature>
<gene>
    <name evidence="4" type="ORF">JI435_052940</name>
</gene>
<accession>A0A7U2FFY9</accession>